<evidence type="ECO:0000313" key="1">
    <source>
        <dbReference type="EMBL" id="MBX56165.1"/>
    </source>
</evidence>
<reference evidence="1" key="1">
    <citation type="submission" date="2018-02" db="EMBL/GenBank/DDBJ databases">
        <title>Rhizophora mucronata_Transcriptome.</title>
        <authorList>
            <person name="Meera S.P."/>
            <person name="Sreeshan A."/>
            <person name="Augustine A."/>
        </authorList>
    </citation>
    <scope>NUCLEOTIDE SEQUENCE</scope>
    <source>
        <tissue evidence="1">Leaf</tissue>
    </source>
</reference>
<proteinExistence type="predicted"/>
<sequence length="32" mass="3823">MQREQVQFLQTCYQIGPQICKCNSMPDMQSMR</sequence>
<accession>A0A2P2PNA2</accession>
<name>A0A2P2PNA2_RHIMU</name>
<dbReference type="AlphaFoldDB" id="A0A2P2PNA2"/>
<dbReference type="EMBL" id="GGEC01075681">
    <property type="protein sequence ID" value="MBX56165.1"/>
    <property type="molecule type" value="Transcribed_RNA"/>
</dbReference>
<organism evidence="1">
    <name type="scientific">Rhizophora mucronata</name>
    <name type="common">Asiatic mangrove</name>
    <dbReference type="NCBI Taxonomy" id="61149"/>
    <lineage>
        <taxon>Eukaryota</taxon>
        <taxon>Viridiplantae</taxon>
        <taxon>Streptophyta</taxon>
        <taxon>Embryophyta</taxon>
        <taxon>Tracheophyta</taxon>
        <taxon>Spermatophyta</taxon>
        <taxon>Magnoliopsida</taxon>
        <taxon>eudicotyledons</taxon>
        <taxon>Gunneridae</taxon>
        <taxon>Pentapetalae</taxon>
        <taxon>rosids</taxon>
        <taxon>fabids</taxon>
        <taxon>Malpighiales</taxon>
        <taxon>Rhizophoraceae</taxon>
        <taxon>Rhizophora</taxon>
    </lineage>
</organism>
<protein>
    <submittedName>
        <fullName evidence="1">Uncharacterized protein</fullName>
    </submittedName>
</protein>